<dbReference type="Proteomes" id="UP000282433">
    <property type="component" value="Chromosome"/>
</dbReference>
<evidence type="ECO:0000313" key="1">
    <source>
        <dbReference type="EMBL" id="VEB08060.1"/>
    </source>
</evidence>
<proteinExistence type="predicted"/>
<keyword evidence="1" id="KW-0808">Transferase</keyword>
<sequence>MVPFVRTVAQAKAVVEELERQGLKRGRERAEDQL</sequence>
<reference evidence="1 2" key="1">
    <citation type="submission" date="2018-12" db="EMBL/GenBank/DDBJ databases">
        <authorList>
            <consortium name="Pathogen Informatics"/>
        </authorList>
    </citation>
    <scope>NUCLEOTIDE SEQUENCE [LARGE SCALE GENOMIC DNA]</scope>
    <source>
        <strain evidence="1 2">NCTC13635</strain>
    </source>
</reference>
<dbReference type="EMBL" id="LR134162">
    <property type="protein sequence ID" value="VEB08060.1"/>
    <property type="molecule type" value="Genomic_DNA"/>
</dbReference>
<name>A0A3S4H8B2_KLEPN</name>
<evidence type="ECO:0000313" key="2">
    <source>
        <dbReference type="Proteomes" id="UP000282433"/>
    </source>
</evidence>
<accession>A0A3S4H8B2</accession>
<dbReference type="AlphaFoldDB" id="A0A3S4H8B2"/>
<organism evidence="1 2">
    <name type="scientific">Klebsiella pneumoniae</name>
    <dbReference type="NCBI Taxonomy" id="573"/>
    <lineage>
        <taxon>Bacteria</taxon>
        <taxon>Pseudomonadati</taxon>
        <taxon>Pseudomonadota</taxon>
        <taxon>Gammaproteobacteria</taxon>
        <taxon>Enterobacterales</taxon>
        <taxon>Enterobacteriaceae</taxon>
        <taxon>Klebsiella/Raoultella group</taxon>
        <taxon>Klebsiella</taxon>
        <taxon>Klebsiella pneumoniae complex</taxon>
    </lineage>
</organism>
<dbReference type="EC" id="2.7.9.2" evidence="1"/>
<gene>
    <name evidence="1" type="primary">ppsA_3</name>
    <name evidence="1" type="ORF">NCTC13635_07264</name>
</gene>
<dbReference type="GO" id="GO:0008986">
    <property type="term" value="F:pyruvate, water dikinase activity"/>
    <property type="evidence" value="ECO:0007669"/>
    <property type="project" value="UniProtKB-EC"/>
</dbReference>
<protein>
    <submittedName>
        <fullName evidence="1">Phosphoenolpyruvate synthase</fullName>
        <ecNumber evidence="1">2.7.9.2</ecNumber>
    </submittedName>
</protein>
<keyword evidence="1" id="KW-0670">Pyruvate</keyword>